<evidence type="ECO:0000256" key="3">
    <source>
        <dbReference type="ARBA" id="ARBA00023002"/>
    </source>
</evidence>
<accession>A0A6A5UDA1</accession>
<comment type="similarity">
    <text evidence="1">Belongs to the NmrA-type oxidoreductase family. Isoflavone reductase subfamily.</text>
</comment>
<dbReference type="EMBL" id="ML976979">
    <property type="protein sequence ID" value="KAF1962280.1"/>
    <property type="molecule type" value="Genomic_DNA"/>
</dbReference>
<proteinExistence type="inferred from homology"/>
<evidence type="ECO:0000256" key="1">
    <source>
        <dbReference type="ARBA" id="ARBA00005725"/>
    </source>
</evidence>
<evidence type="ECO:0000256" key="2">
    <source>
        <dbReference type="ARBA" id="ARBA00022857"/>
    </source>
</evidence>
<dbReference type="InterPro" id="IPR051609">
    <property type="entry name" value="NmrA/Isoflavone_reductase-like"/>
</dbReference>
<dbReference type="Gene3D" id="3.40.50.720">
    <property type="entry name" value="NAD(P)-binding Rossmann-like Domain"/>
    <property type="match status" value="1"/>
</dbReference>
<keyword evidence="3" id="KW-0560">Oxidoreductase</keyword>
<reference evidence="4" key="1">
    <citation type="journal article" date="2020" name="Stud. Mycol.">
        <title>101 Dothideomycetes genomes: a test case for predicting lifestyles and emergence of pathogens.</title>
        <authorList>
            <person name="Haridas S."/>
            <person name="Albert R."/>
            <person name="Binder M."/>
            <person name="Bloem J."/>
            <person name="Labutti K."/>
            <person name="Salamov A."/>
            <person name="Andreopoulos B."/>
            <person name="Baker S."/>
            <person name="Barry K."/>
            <person name="Bills G."/>
            <person name="Bluhm B."/>
            <person name="Cannon C."/>
            <person name="Castanera R."/>
            <person name="Culley D."/>
            <person name="Daum C."/>
            <person name="Ezra D."/>
            <person name="Gonzalez J."/>
            <person name="Henrissat B."/>
            <person name="Kuo A."/>
            <person name="Liang C."/>
            <person name="Lipzen A."/>
            <person name="Lutzoni F."/>
            <person name="Magnuson J."/>
            <person name="Mondo S."/>
            <person name="Nolan M."/>
            <person name="Ohm R."/>
            <person name="Pangilinan J."/>
            <person name="Park H.-J."/>
            <person name="Ramirez L."/>
            <person name="Alfaro M."/>
            <person name="Sun H."/>
            <person name="Tritt A."/>
            <person name="Yoshinaga Y."/>
            <person name="Zwiers L.-H."/>
            <person name="Turgeon B."/>
            <person name="Goodwin S."/>
            <person name="Spatafora J."/>
            <person name="Crous P."/>
            <person name="Grigoriev I."/>
        </authorList>
    </citation>
    <scope>NUCLEOTIDE SEQUENCE</scope>
    <source>
        <strain evidence="4">CBS 675.92</strain>
    </source>
</reference>
<keyword evidence="2" id="KW-0521">NADP</keyword>
<dbReference type="GO" id="GO:0016491">
    <property type="term" value="F:oxidoreductase activity"/>
    <property type="evidence" value="ECO:0007669"/>
    <property type="project" value="UniProtKB-KW"/>
</dbReference>
<sequence>MIIVAVAGWTSPGLGRSILEVLAGKPDRLRPIVLSRKSSTTPKWLEDMDTEVKKVGLTEETSLVEALRGVHTASTQLNVCLRAAVQRFTPAEFGAGSLAEPDFDVLRPQIKAVDACREAKKEKPEFEYAGCV</sequence>
<gene>
    <name evidence="4" type="ORF">CC80DRAFT_499681</name>
</gene>
<dbReference type="AlphaFoldDB" id="A0A6A5UDA1"/>
<keyword evidence="5" id="KW-1185">Reference proteome</keyword>
<dbReference type="PANTHER" id="PTHR47706:SF4">
    <property type="entry name" value="NMRA-LIKE DOMAIN-CONTAINING PROTEIN"/>
    <property type="match status" value="1"/>
</dbReference>
<dbReference type="Proteomes" id="UP000800035">
    <property type="component" value="Unassembled WGS sequence"/>
</dbReference>
<protein>
    <submittedName>
        <fullName evidence="4">Uncharacterized protein</fullName>
    </submittedName>
</protein>
<dbReference type="PANTHER" id="PTHR47706">
    <property type="entry name" value="NMRA-LIKE FAMILY PROTEIN"/>
    <property type="match status" value="1"/>
</dbReference>
<organism evidence="4 5">
    <name type="scientific">Byssothecium circinans</name>
    <dbReference type="NCBI Taxonomy" id="147558"/>
    <lineage>
        <taxon>Eukaryota</taxon>
        <taxon>Fungi</taxon>
        <taxon>Dikarya</taxon>
        <taxon>Ascomycota</taxon>
        <taxon>Pezizomycotina</taxon>
        <taxon>Dothideomycetes</taxon>
        <taxon>Pleosporomycetidae</taxon>
        <taxon>Pleosporales</taxon>
        <taxon>Massarineae</taxon>
        <taxon>Massarinaceae</taxon>
        <taxon>Byssothecium</taxon>
    </lineage>
</organism>
<evidence type="ECO:0000313" key="5">
    <source>
        <dbReference type="Proteomes" id="UP000800035"/>
    </source>
</evidence>
<evidence type="ECO:0000313" key="4">
    <source>
        <dbReference type="EMBL" id="KAF1962280.1"/>
    </source>
</evidence>
<name>A0A6A5UDA1_9PLEO</name>